<evidence type="ECO:0000256" key="8">
    <source>
        <dbReference type="SAM" id="Phobius"/>
    </source>
</evidence>
<sequence length="688" mass="73939">MKNNNSLLRHLPWLVLAIVGACALGVVALRRGEAINALWIVVAAVAIYLVAYRYYSLFIANNVMQLDPRRATPAVVNNDGLDYVPTNKHILFGHHFAAIAGAGPLVGPVLAAQMGYLPGTLWLIAGVVLAGAVQDFMVLFLSTRRNGRSLGDMVREEMGRIPGTIALFGCFLIMIIILAVLALIVVKALAESPWGIFTVMATIPIAMFMGIYMRYIRPGRIGEISIIGVLLLLGSIWLGGQIAADPEWAKAFTFTGIQITWMLIGYGFVAAVLPVWLILAPRDYLSTFLKIGTIIALAIGILVTMPDLKMPALTQFIDGTGPVWKGGLFPFLFITIACGAVSGFHALISSGTTPKLLASESHARYIGYGGMLMESFVAIMAMVAASVIEPGVYFAMNSPAAIVGTDVVTVAQTVSSWGFAITPEALSAVAHDIGETTILARAGGAPTLAVGIAQILHSVLPGENTMAFWYHFAILFEALFILTAVDAGTRAGRFMLQDLLGSFVPALKRTESWTANLIATAGCVAMWGYLLYQGVIDPLGGINTLWPLFGISNQMLAGIALMLATVVLIKMKRQRYVWVTMLPAVWLLICTTTAGFIKLFDANPAIGFLSLAKKYSDALANGQILAPAKSIDQMQHVIWNAYTNATLTALFLFVVFSILFYALKVGVAAWGNKERTDKEAPFQAVPDA</sequence>
<evidence type="ECO:0000256" key="7">
    <source>
        <dbReference type="ARBA" id="ARBA00023136"/>
    </source>
</evidence>
<feature type="transmembrane region" description="Helical" evidence="8">
    <location>
        <begin position="468"/>
        <end position="492"/>
    </location>
</feature>
<evidence type="ECO:0000256" key="1">
    <source>
        <dbReference type="ARBA" id="ARBA00004651"/>
    </source>
</evidence>
<name>A0A109LKL0_PSEFL</name>
<feature type="transmembrane region" description="Helical" evidence="8">
    <location>
        <begin position="641"/>
        <end position="663"/>
    </location>
</feature>
<dbReference type="InterPro" id="IPR051605">
    <property type="entry name" value="CstA"/>
</dbReference>
<evidence type="ECO:0000256" key="2">
    <source>
        <dbReference type="ARBA" id="ARBA00007755"/>
    </source>
</evidence>
<feature type="transmembrane region" description="Helical" evidence="8">
    <location>
        <begin position="368"/>
        <end position="388"/>
    </location>
</feature>
<evidence type="ECO:0000313" key="12">
    <source>
        <dbReference type="Proteomes" id="UP000061348"/>
    </source>
</evidence>
<feature type="transmembrane region" description="Helical" evidence="8">
    <location>
        <begin position="256"/>
        <end position="279"/>
    </location>
</feature>
<evidence type="ECO:0000256" key="3">
    <source>
        <dbReference type="ARBA" id="ARBA00022448"/>
    </source>
</evidence>
<accession>A0A109LKL0</accession>
<dbReference type="GO" id="GO:0009267">
    <property type="term" value="P:cellular response to starvation"/>
    <property type="evidence" value="ECO:0007669"/>
    <property type="project" value="InterPro"/>
</dbReference>
<feature type="transmembrane region" description="Helical" evidence="8">
    <location>
        <begin position="291"/>
        <end position="308"/>
    </location>
</feature>
<feature type="transmembrane region" description="Helical" evidence="8">
    <location>
        <begin position="122"/>
        <end position="142"/>
    </location>
</feature>
<feature type="transmembrane region" description="Helical" evidence="8">
    <location>
        <begin position="544"/>
        <end position="569"/>
    </location>
</feature>
<feature type="transmembrane region" description="Helical" evidence="8">
    <location>
        <begin position="96"/>
        <end position="116"/>
    </location>
</feature>
<feature type="transmembrane region" description="Helical" evidence="8">
    <location>
        <begin position="576"/>
        <end position="597"/>
    </location>
</feature>
<dbReference type="PANTHER" id="PTHR30252:SF3">
    <property type="entry name" value="PYRUVATE_PROTON SYMPORTER BTST"/>
    <property type="match status" value="1"/>
</dbReference>
<reference evidence="10 12" key="1">
    <citation type="submission" date="2015-05" db="EMBL/GenBank/DDBJ databases">
        <title>A genomic and transcriptomic approach to investigate the blue pigment phenotype in Pseudomonas fluorescens.</title>
        <authorList>
            <person name="Andreani N.A."/>
            <person name="Cardazzo B."/>
        </authorList>
    </citation>
    <scope>NUCLEOTIDE SEQUENCE [LARGE SCALE GENOMIC DNA]</scope>
    <source>
        <strain evidence="10 12">Ps_22</strain>
    </source>
</reference>
<evidence type="ECO:0000256" key="4">
    <source>
        <dbReference type="ARBA" id="ARBA00022475"/>
    </source>
</evidence>
<dbReference type="RefSeq" id="WP_060764081.1">
    <property type="nucleotide sequence ID" value="NZ_LCYA01000052.1"/>
</dbReference>
<dbReference type="PANTHER" id="PTHR30252">
    <property type="entry name" value="INNER MEMBRANE PEPTIDE TRANSPORTER"/>
    <property type="match status" value="1"/>
</dbReference>
<evidence type="ECO:0000313" key="11">
    <source>
        <dbReference type="EMBL" id="PRW92749.1"/>
    </source>
</evidence>
<evidence type="ECO:0000259" key="9">
    <source>
        <dbReference type="Pfam" id="PF02554"/>
    </source>
</evidence>
<evidence type="ECO:0000313" key="13">
    <source>
        <dbReference type="Proteomes" id="UP000239731"/>
    </source>
</evidence>
<dbReference type="PROSITE" id="PS51257">
    <property type="entry name" value="PROKAR_LIPOPROTEIN"/>
    <property type="match status" value="1"/>
</dbReference>
<feature type="transmembrane region" description="Helical" evidence="8">
    <location>
        <begin position="12"/>
        <end position="29"/>
    </location>
</feature>
<dbReference type="EMBL" id="LCYA01000052">
    <property type="protein sequence ID" value="KWV89100.1"/>
    <property type="molecule type" value="Genomic_DNA"/>
</dbReference>
<evidence type="ECO:0000256" key="6">
    <source>
        <dbReference type="ARBA" id="ARBA00022989"/>
    </source>
</evidence>
<feature type="transmembrane region" description="Helical" evidence="8">
    <location>
        <begin position="513"/>
        <end position="532"/>
    </location>
</feature>
<feature type="domain" description="CstA N-terminal" evidence="9">
    <location>
        <begin position="36"/>
        <end position="594"/>
    </location>
</feature>
<dbReference type="GO" id="GO:0005886">
    <property type="term" value="C:plasma membrane"/>
    <property type="evidence" value="ECO:0007669"/>
    <property type="project" value="UniProtKB-SubCell"/>
</dbReference>
<organism evidence="10 12">
    <name type="scientific">Pseudomonas fluorescens</name>
    <dbReference type="NCBI Taxonomy" id="294"/>
    <lineage>
        <taxon>Bacteria</taxon>
        <taxon>Pseudomonadati</taxon>
        <taxon>Pseudomonadota</taxon>
        <taxon>Gammaproteobacteria</taxon>
        <taxon>Pseudomonadales</taxon>
        <taxon>Pseudomonadaceae</taxon>
        <taxon>Pseudomonas</taxon>
    </lineage>
</organism>
<dbReference type="AlphaFoldDB" id="A0A109LKL0"/>
<evidence type="ECO:0000313" key="10">
    <source>
        <dbReference type="EMBL" id="KWV89100.1"/>
    </source>
</evidence>
<dbReference type="Proteomes" id="UP000239731">
    <property type="component" value="Unassembled WGS sequence"/>
</dbReference>
<dbReference type="InterPro" id="IPR003706">
    <property type="entry name" value="CstA_N"/>
</dbReference>
<dbReference type="Pfam" id="PF02554">
    <property type="entry name" value="CstA"/>
    <property type="match status" value="1"/>
</dbReference>
<feature type="transmembrane region" description="Helical" evidence="8">
    <location>
        <begin position="35"/>
        <end position="55"/>
    </location>
</feature>
<keyword evidence="3" id="KW-0813">Transport</keyword>
<keyword evidence="4" id="KW-1003">Cell membrane</keyword>
<comment type="similarity">
    <text evidence="2">Belongs to the peptide transporter carbon starvation (CstA) (TC 2.A.114) family.</text>
</comment>
<feature type="transmembrane region" description="Helical" evidence="8">
    <location>
        <begin position="192"/>
        <end position="212"/>
    </location>
</feature>
<feature type="transmembrane region" description="Helical" evidence="8">
    <location>
        <begin position="328"/>
        <end position="348"/>
    </location>
</feature>
<feature type="transmembrane region" description="Helical" evidence="8">
    <location>
        <begin position="163"/>
        <end position="186"/>
    </location>
</feature>
<dbReference type="Proteomes" id="UP000061348">
    <property type="component" value="Unassembled WGS sequence"/>
</dbReference>
<keyword evidence="7 8" id="KW-0472">Membrane</keyword>
<proteinExistence type="inferred from homology"/>
<reference evidence="11 13" key="2">
    <citation type="submission" date="2018-03" db="EMBL/GenBank/DDBJ databases">
        <title>Blue discolouration in mozzarella cheese caused by Pseudomonas fluorescens.</title>
        <authorList>
            <person name="Chiesa F."/>
            <person name="Dalmasso A."/>
            <person name="Lomonaco S."/>
        </authorList>
    </citation>
    <scope>NUCLEOTIDE SEQUENCE [LARGE SCALE GENOMIC DNA]</scope>
    <source>
        <strain evidence="11 13">11293</strain>
    </source>
</reference>
<keyword evidence="6 8" id="KW-1133">Transmembrane helix</keyword>
<gene>
    <name evidence="10" type="primary">yjiY</name>
    <name evidence="11" type="ORF">C7A10_12700</name>
    <name evidence="10" type="ORF">PFLmoz3_01999</name>
</gene>
<evidence type="ECO:0000256" key="5">
    <source>
        <dbReference type="ARBA" id="ARBA00022692"/>
    </source>
</evidence>
<dbReference type="EMBL" id="PVUH01000007">
    <property type="protein sequence ID" value="PRW92749.1"/>
    <property type="molecule type" value="Genomic_DNA"/>
</dbReference>
<dbReference type="PATRIC" id="fig|294.194.peg.2214"/>
<comment type="subcellular location">
    <subcellularLocation>
        <location evidence="1">Cell membrane</location>
        <topology evidence="1">Multi-pass membrane protein</topology>
    </subcellularLocation>
</comment>
<keyword evidence="5 8" id="KW-0812">Transmembrane</keyword>
<feature type="transmembrane region" description="Helical" evidence="8">
    <location>
        <begin position="224"/>
        <end position="244"/>
    </location>
</feature>
<protein>
    <submittedName>
        <fullName evidence="11">Carbon starvation protein A</fullName>
    </submittedName>
    <submittedName>
        <fullName evidence="10">Inner membrane protein YjiY</fullName>
    </submittedName>
</protein>
<comment type="caution">
    <text evidence="10">The sequence shown here is derived from an EMBL/GenBank/DDBJ whole genome shotgun (WGS) entry which is preliminary data.</text>
</comment>